<reference evidence="2 3" key="1">
    <citation type="submission" date="2023-07" db="EMBL/GenBank/DDBJ databases">
        <title>Sequencing the genomes of 1000 actinobacteria strains.</title>
        <authorList>
            <person name="Klenk H.-P."/>
        </authorList>
    </citation>
    <scope>NUCLEOTIDE SEQUENCE [LARGE SCALE GENOMIC DNA]</scope>
    <source>
        <strain evidence="2 3">DSM 44388</strain>
    </source>
</reference>
<sequence>MADFKLTPRARVWIAVWLTGLLVLVLVAVLAEVNDTVISGALGAWCGIAIAAVMVQRERAKKQPPTKLARERYGKR</sequence>
<feature type="transmembrane region" description="Helical" evidence="1">
    <location>
        <begin position="37"/>
        <end position="55"/>
    </location>
</feature>
<feature type="transmembrane region" description="Helical" evidence="1">
    <location>
        <begin position="12"/>
        <end position="31"/>
    </location>
</feature>
<keyword evidence="1" id="KW-0812">Transmembrane</keyword>
<organism evidence="2 3">
    <name type="scientific">Kineosporia succinea</name>
    <dbReference type="NCBI Taxonomy" id="84632"/>
    <lineage>
        <taxon>Bacteria</taxon>
        <taxon>Bacillati</taxon>
        <taxon>Actinomycetota</taxon>
        <taxon>Actinomycetes</taxon>
        <taxon>Kineosporiales</taxon>
        <taxon>Kineosporiaceae</taxon>
        <taxon>Kineosporia</taxon>
    </lineage>
</organism>
<protein>
    <recommendedName>
        <fullName evidence="4">DUF2530 domain-containing protein</fullName>
    </recommendedName>
</protein>
<evidence type="ECO:0000313" key="2">
    <source>
        <dbReference type="EMBL" id="MDP9826198.1"/>
    </source>
</evidence>
<dbReference type="Proteomes" id="UP001235712">
    <property type="component" value="Unassembled WGS sequence"/>
</dbReference>
<dbReference type="EMBL" id="JAUSQZ010000001">
    <property type="protein sequence ID" value="MDP9826198.1"/>
    <property type="molecule type" value="Genomic_DNA"/>
</dbReference>
<gene>
    <name evidence="2" type="ORF">J2S57_001947</name>
</gene>
<accession>A0ABT9P0J3</accession>
<evidence type="ECO:0000256" key="1">
    <source>
        <dbReference type="SAM" id="Phobius"/>
    </source>
</evidence>
<evidence type="ECO:0008006" key="4">
    <source>
        <dbReference type="Google" id="ProtNLM"/>
    </source>
</evidence>
<evidence type="ECO:0000313" key="3">
    <source>
        <dbReference type="Proteomes" id="UP001235712"/>
    </source>
</evidence>
<keyword evidence="1" id="KW-0472">Membrane</keyword>
<keyword evidence="3" id="KW-1185">Reference proteome</keyword>
<keyword evidence="1" id="KW-1133">Transmembrane helix</keyword>
<comment type="caution">
    <text evidence="2">The sequence shown here is derived from an EMBL/GenBank/DDBJ whole genome shotgun (WGS) entry which is preliminary data.</text>
</comment>
<name>A0ABT9P0J3_9ACTN</name>
<dbReference type="RefSeq" id="WP_307240763.1">
    <property type="nucleotide sequence ID" value="NZ_JAUSQZ010000001.1"/>
</dbReference>
<proteinExistence type="predicted"/>